<organism evidence="3 4">
    <name type="scientific">Parelaphostrongylus tenuis</name>
    <name type="common">Meningeal worm</name>
    <dbReference type="NCBI Taxonomy" id="148309"/>
    <lineage>
        <taxon>Eukaryota</taxon>
        <taxon>Metazoa</taxon>
        <taxon>Ecdysozoa</taxon>
        <taxon>Nematoda</taxon>
        <taxon>Chromadorea</taxon>
        <taxon>Rhabditida</taxon>
        <taxon>Rhabditina</taxon>
        <taxon>Rhabditomorpha</taxon>
        <taxon>Strongyloidea</taxon>
        <taxon>Metastrongylidae</taxon>
        <taxon>Parelaphostrongylus</taxon>
    </lineage>
</organism>
<keyword evidence="4" id="KW-1185">Reference proteome</keyword>
<protein>
    <recommendedName>
        <fullName evidence="2">PiggyBac transposable element-derived protein domain-containing protein</fullName>
    </recommendedName>
</protein>
<evidence type="ECO:0000313" key="3">
    <source>
        <dbReference type="EMBL" id="KAJ1368124.1"/>
    </source>
</evidence>
<reference evidence="3" key="1">
    <citation type="submission" date="2021-06" db="EMBL/GenBank/DDBJ databases">
        <title>Parelaphostrongylus tenuis whole genome reference sequence.</title>
        <authorList>
            <person name="Garwood T.J."/>
            <person name="Larsen P.A."/>
            <person name="Fountain-Jones N.M."/>
            <person name="Garbe J.R."/>
            <person name="Macchietto M.G."/>
            <person name="Kania S.A."/>
            <person name="Gerhold R.W."/>
            <person name="Richards J.E."/>
            <person name="Wolf T.M."/>
        </authorList>
    </citation>
    <scope>NUCLEOTIDE SEQUENCE</scope>
    <source>
        <strain evidence="3">MNPRO001-30</strain>
        <tissue evidence="3">Meninges</tissue>
    </source>
</reference>
<feature type="domain" description="PiggyBac transposable element-derived protein" evidence="2">
    <location>
        <begin position="70"/>
        <end position="406"/>
    </location>
</feature>
<evidence type="ECO:0000259" key="2">
    <source>
        <dbReference type="Pfam" id="PF13843"/>
    </source>
</evidence>
<keyword evidence="1" id="KW-0472">Membrane</keyword>
<dbReference type="EMBL" id="JAHQIW010006092">
    <property type="protein sequence ID" value="KAJ1368124.1"/>
    <property type="molecule type" value="Genomic_DNA"/>
</dbReference>
<accession>A0AAD5R285</accession>
<keyword evidence="1" id="KW-0812">Transmembrane</keyword>
<dbReference type="AlphaFoldDB" id="A0AAD5R285"/>
<evidence type="ECO:0000256" key="1">
    <source>
        <dbReference type="SAM" id="Phobius"/>
    </source>
</evidence>
<dbReference type="PANTHER" id="PTHR46599">
    <property type="entry name" value="PIGGYBAC TRANSPOSABLE ELEMENT-DERIVED PROTEIN 4"/>
    <property type="match status" value="1"/>
</dbReference>
<sequence>MTTWTTMSRTQLISTKIVAQKTMNKALLLMPAHWMGGLGMLSRPKIPPFNEQRAGLLSDVLRFCARPVDFYELFMKDVWQLVVEQTNIFGKQKNECWEETTVDEIKRFIGLCLKMSVDRLPRINQYWSSHPAFAGVSVASNIMTRTRFFKIMGHLHLADNSRYYGKNRLYKINSLLQLVNRNCKAVYRPGRNVCIDESTVPFRGSIVFRQHNPLERNKYGIKLYKVCDEGGYTYQTMTYVGEGTNPRPAGRLAEHIVMSLMDDLLGEGRHLYADDWYTSVPLAESLLQKETYLTGTCRKSGVGLPKQLLKEKLRNEEWIAMQNQSGVMILKWKNIREVIMVSTAHGSATDPETGLLEVVETYKKQRPFVGFSDQMAAYSPYLRRTYKWYIRVFFHLVTHICLLNAWIIYRDYVRNITFIEFKKQVYLSYLTGDIPRAVTSRVFVRPPATSRPCKRCVECYRKLARGGNAQYARLHARKTCTRCSHCRMHVCIECFNSGFHICDPKRFRYLIN</sequence>
<dbReference type="Pfam" id="PF13843">
    <property type="entry name" value="DDE_Tnp_1_7"/>
    <property type="match status" value="1"/>
</dbReference>
<keyword evidence="1" id="KW-1133">Transmembrane helix</keyword>
<dbReference type="InterPro" id="IPR029526">
    <property type="entry name" value="PGBD"/>
</dbReference>
<gene>
    <name evidence="3" type="ORF">KIN20_038445</name>
</gene>
<comment type="caution">
    <text evidence="3">The sequence shown here is derived from an EMBL/GenBank/DDBJ whole genome shotgun (WGS) entry which is preliminary data.</text>
</comment>
<feature type="transmembrane region" description="Helical" evidence="1">
    <location>
        <begin position="388"/>
        <end position="409"/>
    </location>
</feature>
<dbReference type="Proteomes" id="UP001196413">
    <property type="component" value="Unassembled WGS sequence"/>
</dbReference>
<evidence type="ECO:0000313" key="4">
    <source>
        <dbReference type="Proteomes" id="UP001196413"/>
    </source>
</evidence>
<proteinExistence type="predicted"/>
<name>A0AAD5R285_PARTN</name>
<dbReference type="PANTHER" id="PTHR46599:SF3">
    <property type="entry name" value="PIGGYBAC TRANSPOSABLE ELEMENT-DERIVED PROTEIN 4"/>
    <property type="match status" value="1"/>
</dbReference>